<keyword evidence="3" id="KW-1185">Reference proteome</keyword>
<reference evidence="2" key="1">
    <citation type="submission" date="2021-03" db="EMBL/GenBank/DDBJ databases">
        <title>Chromosome level genome of the anhydrobiotic midge Polypedilum vanderplanki.</title>
        <authorList>
            <person name="Yoshida Y."/>
            <person name="Kikawada T."/>
            <person name="Gusev O."/>
        </authorList>
    </citation>
    <scope>NUCLEOTIDE SEQUENCE</scope>
    <source>
        <strain evidence="2">NIAS01</strain>
        <tissue evidence="2">Whole body or cell culture</tissue>
    </source>
</reference>
<evidence type="ECO:0000313" key="2">
    <source>
        <dbReference type="EMBL" id="KAG5666605.1"/>
    </source>
</evidence>
<feature type="chain" id="PRO_5039954836" evidence="1">
    <location>
        <begin position="20"/>
        <end position="227"/>
    </location>
</feature>
<accession>A0A9J6BA90</accession>
<protein>
    <submittedName>
        <fullName evidence="2">Uncharacterized protein</fullName>
    </submittedName>
</protein>
<organism evidence="2 3">
    <name type="scientific">Polypedilum vanderplanki</name>
    <name type="common">Sleeping chironomid midge</name>
    <dbReference type="NCBI Taxonomy" id="319348"/>
    <lineage>
        <taxon>Eukaryota</taxon>
        <taxon>Metazoa</taxon>
        <taxon>Ecdysozoa</taxon>
        <taxon>Arthropoda</taxon>
        <taxon>Hexapoda</taxon>
        <taxon>Insecta</taxon>
        <taxon>Pterygota</taxon>
        <taxon>Neoptera</taxon>
        <taxon>Endopterygota</taxon>
        <taxon>Diptera</taxon>
        <taxon>Nematocera</taxon>
        <taxon>Chironomoidea</taxon>
        <taxon>Chironomidae</taxon>
        <taxon>Chironominae</taxon>
        <taxon>Polypedilum</taxon>
        <taxon>Polypedilum</taxon>
    </lineage>
</organism>
<proteinExistence type="predicted"/>
<feature type="signal peptide" evidence="1">
    <location>
        <begin position="1"/>
        <end position="19"/>
    </location>
</feature>
<dbReference type="EMBL" id="JADBJN010000004">
    <property type="protein sequence ID" value="KAG5666605.1"/>
    <property type="molecule type" value="Genomic_DNA"/>
</dbReference>
<sequence>MRILVQLILISFFFSATLGKERTLNSLYDFLLTIFKIKGDDPKIKPFKNANRECLKEKLRVNEFGDKIVDEDFGISAGIAASFLCSDDRNAAYGASLDQVLSEVPIINNVECYKRRLLELQPTSIIVKNFVADSNVNCRNPLFSASELENINAKRMRVFRGSKVIKCINSDIKETEWTEVKESILKVMQGEPGGISEEIKQETFNEMRKEHEDIFKCTFGEMTARFN</sequence>
<name>A0A9J6BA90_POLVA</name>
<comment type="caution">
    <text evidence="2">The sequence shown here is derived from an EMBL/GenBank/DDBJ whole genome shotgun (WGS) entry which is preliminary data.</text>
</comment>
<keyword evidence="1" id="KW-0732">Signal</keyword>
<gene>
    <name evidence="2" type="ORF">PVAND_014622</name>
</gene>
<evidence type="ECO:0000313" key="3">
    <source>
        <dbReference type="Proteomes" id="UP001107558"/>
    </source>
</evidence>
<dbReference type="AlphaFoldDB" id="A0A9J6BA90"/>
<evidence type="ECO:0000256" key="1">
    <source>
        <dbReference type="SAM" id="SignalP"/>
    </source>
</evidence>
<dbReference type="Proteomes" id="UP001107558">
    <property type="component" value="Chromosome 4"/>
</dbReference>